<dbReference type="Proteomes" id="UP000295729">
    <property type="component" value="Unassembled WGS sequence"/>
</dbReference>
<organism evidence="2 3">
    <name type="scientific">Marinomonas communis</name>
    <dbReference type="NCBI Taxonomy" id="28254"/>
    <lineage>
        <taxon>Bacteria</taxon>
        <taxon>Pseudomonadati</taxon>
        <taxon>Pseudomonadota</taxon>
        <taxon>Gammaproteobacteria</taxon>
        <taxon>Oceanospirillales</taxon>
        <taxon>Oceanospirillaceae</taxon>
        <taxon>Marinomonas</taxon>
    </lineage>
</organism>
<dbReference type="EMBL" id="SNZA01000006">
    <property type="protein sequence ID" value="TDR06306.1"/>
    <property type="molecule type" value="Genomic_DNA"/>
</dbReference>
<protein>
    <submittedName>
        <fullName evidence="2">Putative zinc finger protein</fullName>
    </submittedName>
</protein>
<accession>A0A4R6X3W8</accession>
<feature type="domain" description="Putative zinc-finger" evidence="1">
    <location>
        <begin position="4"/>
        <end position="38"/>
    </location>
</feature>
<dbReference type="OrthoDB" id="8374021at2"/>
<sequence>MMKCTQATQLLSERLDRNLTNSEKVNLGLHTAMCPACRQFGKQMLNLRDLSQRYVKASDASAQDK</sequence>
<evidence type="ECO:0000259" key="1">
    <source>
        <dbReference type="Pfam" id="PF13490"/>
    </source>
</evidence>
<name>A0A4R6X3W8_9GAMM</name>
<dbReference type="AlphaFoldDB" id="A0A4R6X3W8"/>
<gene>
    <name evidence="2" type="ORF">C8D85_3236</name>
</gene>
<proteinExistence type="predicted"/>
<dbReference type="InterPro" id="IPR027383">
    <property type="entry name" value="Znf_put"/>
</dbReference>
<comment type="caution">
    <text evidence="2">The sequence shown here is derived from an EMBL/GenBank/DDBJ whole genome shotgun (WGS) entry which is preliminary data.</text>
</comment>
<dbReference type="RefSeq" id="WP_133564682.1">
    <property type="nucleotide sequence ID" value="NZ_SNZA01000006.1"/>
</dbReference>
<dbReference type="Pfam" id="PF13490">
    <property type="entry name" value="zf-HC2"/>
    <property type="match status" value="1"/>
</dbReference>
<evidence type="ECO:0000313" key="3">
    <source>
        <dbReference type="Proteomes" id="UP000295729"/>
    </source>
</evidence>
<reference evidence="2 3" key="1">
    <citation type="submission" date="2019-03" db="EMBL/GenBank/DDBJ databases">
        <title>Genomic Encyclopedia of Type Strains, Phase IV (KMG-IV): sequencing the most valuable type-strain genomes for metagenomic binning, comparative biology and taxonomic classification.</title>
        <authorList>
            <person name="Goeker M."/>
        </authorList>
    </citation>
    <scope>NUCLEOTIDE SEQUENCE [LARGE SCALE GENOMIC DNA]</scope>
    <source>
        <strain evidence="2 3">DSM 5604</strain>
    </source>
</reference>
<keyword evidence="3" id="KW-1185">Reference proteome</keyword>
<evidence type="ECO:0000313" key="2">
    <source>
        <dbReference type="EMBL" id="TDR06306.1"/>
    </source>
</evidence>